<dbReference type="Pfam" id="PF13545">
    <property type="entry name" value="HTH_Crp_2"/>
    <property type="match status" value="1"/>
</dbReference>
<comment type="caution">
    <text evidence="6">The sequence shown here is derived from an EMBL/GenBank/DDBJ whole genome shotgun (WGS) entry which is preliminary data.</text>
</comment>
<organism evidence="6 7">
    <name type="scientific">Sellimonas caecigallum</name>
    <dbReference type="NCBI Taxonomy" id="2592333"/>
    <lineage>
        <taxon>Bacteria</taxon>
        <taxon>Bacillati</taxon>
        <taxon>Bacillota</taxon>
        <taxon>Clostridia</taxon>
        <taxon>Lachnospirales</taxon>
        <taxon>Lachnospiraceae</taxon>
        <taxon>Sellimonas</taxon>
    </lineage>
</organism>
<accession>A0ABS7L4H3</accession>
<evidence type="ECO:0000259" key="5">
    <source>
        <dbReference type="PROSITE" id="PS51063"/>
    </source>
</evidence>
<sequence>MILQKELAANTRLFEGITASELRCLEEILKPHIRLIDAGEFLVHPGSTLKEIGVILDGCVHMISEDFWGNQNIISEFSKWDCFGKAHSISGNPMFFSLKTAKDSRILFLDTKAFLKLPLSPDTALQKLYLNLLLVITEKKLTYMRKAEILSHRSLREKISAFLTEEYRKTGTSTFTVSFNRQEMADYLSVDRCALSRELSKMQKEGILSYSKNHFTLITI</sequence>
<dbReference type="CDD" id="cd00038">
    <property type="entry name" value="CAP_ED"/>
    <property type="match status" value="1"/>
</dbReference>
<proteinExistence type="predicted"/>
<feature type="domain" description="HTH crp-type" evidence="5">
    <location>
        <begin position="153"/>
        <end position="220"/>
    </location>
</feature>
<dbReference type="PROSITE" id="PS50042">
    <property type="entry name" value="CNMP_BINDING_3"/>
    <property type="match status" value="1"/>
</dbReference>
<dbReference type="InterPro" id="IPR012318">
    <property type="entry name" value="HTH_CRP"/>
</dbReference>
<feature type="domain" description="Cyclic nucleotide-binding" evidence="4">
    <location>
        <begin position="13"/>
        <end position="135"/>
    </location>
</feature>
<dbReference type="SUPFAM" id="SSF46785">
    <property type="entry name" value="Winged helix' DNA-binding domain"/>
    <property type="match status" value="1"/>
</dbReference>
<reference evidence="6 7" key="1">
    <citation type="journal article" date="2020" name="New Microbes New Infect">
        <title>Sellimonas caecigallum sp. nov., description and genome sequence of a new member of the Sellimonas genus isolated from the cecum of feral chicken.</title>
        <authorList>
            <person name="Wongkuna S."/>
            <person name="Ghimire S."/>
            <person name="Antony L."/>
            <person name="Chankhamhaengdecha S."/>
            <person name="Janvilisri T."/>
            <person name="Scaria J."/>
        </authorList>
    </citation>
    <scope>NUCLEOTIDE SEQUENCE [LARGE SCALE GENOMIC DNA]</scope>
    <source>
        <strain evidence="6 7">SW451</strain>
    </source>
</reference>
<dbReference type="Proteomes" id="UP000779049">
    <property type="component" value="Unassembled WGS sequence"/>
</dbReference>
<evidence type="ECO:0000256" key="2">
    <source>
        <dbReference type="ARBA" id="ARBA00023125"/>
    </source>
</evidence>
<keyword evidence="2" id="KW-0238">DNA-binding</keyword>
<dbReference type="PROSITE" id="PS51063">
    <property type="entry name" value="HTH_CRP_2"/>
    <property type="match status" value="1"/>
</dbReference>
<dbReference type="EMBL" id="VIRV01000001">
    <property type="protein sequence ID" value="MBY0757936.1"/>
    <property type="molecule type" value="Genomic_DNA"/>
</dbReference>
<evidence type="ECO:0000313" key="7">
    <source>
        <dbReference type="Proteomes" id="UP000779049"/>
    </source>
</evidence>
<evidence type="ECO:0000256" key="1">
    <source>
        <dbReference type="ARBA" id="ARBA00023015"/>
    </source>
</evidence>
<evidence type="ECO:0000256" key="3">
    <source>
        <dbReference type="ARBA" id="ARBA00023163"/>
    </source>
</evidence>
<dbReference type="InterPro" id="IPR036390">
    <property type="entry name" value="WH_DNA-bd_sf"/>
</dbReference>
<keyword evidence="3" id="KW-0804">Transcription</keyword>
<dbReference type="RefSeq" id="WP_221919278.1">
    <property type="nucleotide sequence ID" value="NZ_CP173660.1"/>
</dbReference>
<evidence type="ECO:0000313" key="6">
    <source>
        <dbReference type="EMBL" id="MBY0757936.1"/>
    </source>
</evidence>
<keyword evidence="7" id="KW-1185">Reference proteome</keyword>
<dbReference type="InterPro" id="IPR014710">
    <property type="entry name" value="RmlC-like_jellyroll"/>
</dbReference>
<dbReference type="Pfam" id="PF00027">
    <property type="entry name" value="cNMP_binding"/>
    <property type="match status" value="1"/>
</dbReference>
<protein>
    <submittedName>
        <fullName evidence="6">Crp/Fnr family transcriptional regulator</fullName>
    </submittedName>
</protein>
<dbReference type="InterPro" id="IPR018490">
    <property type="entry name" value="cNMP-bd_dom_sf"/>
</dbReference>
<dbReference type="SUPFAM" id="SSF51206">
    <property type="entry name" value="cAMP-binding domain-like"/>
    <property type="match status" value="1"/>
</dbReference>
<gene>
    <name evidence="6" type="ORF">FLB61_02275</name>
</gene>
<evidence type="ECO:0000259" key="4">
    <source>
        <dbReference type="PROSITE" id="PS50042"/>
    </source>
</evidence>
<name>A0ABS7L4H3_9FIRM</name>
<dbReference type="Gene3D" id="2.60.120.10">
    <property type="entry name" value="Jelly Rolls"/>
    <property type="match status" value="1"/>
</dbReference>
<dbReference type="InterPro" id="IPR000595">
    <property type="entry name" value="cNMP-bd_dom"/>
</dbReference>
<keyword evidence="1" id="KW-0805">Transcription regulation</keyword>